<dbReference type="Gene3D" id="3.20.20.100">
    <property type="entry name" value="NADP-dependent oxidoreductase domain"/>
    <property type="match status" value="1"/>
</dbReference>
<evidence type="ECO:0000259" key="2">
    <source>
        <dbReference type="Pfam" id="PF00248"/>
    </source>
</evidence>
<feature type="domain" description="NADP-dependent oxidoreductase" evidence="2">
    <location>
        <begin position="27"/>
        <end position="228"/>
    </location>
</feature>
<dbReference type="GO" id="GO:0005829">
    <property type="term" value="C:cytosol"/>
    <property type="evidence" value="ECO:0007669"/>
    <property type="project" value="TreeGrafter"/>
</dbReference>
<evidence type="ECO:0000313" key="3">
    <source>
        <dbReference type="EMBL" id="ARU81127.1"/>
    </source>
</evidence>
<dbReference type="EMBL" id="KX682397">
    <property type="protein sequence ID" value="ARU81127.1"/>
    <property type="molecule type" value="Genomic_DNA"/>
</dbReference>
<reference evidence="3" key="1">
    <citation type="journal article" date="2017" name="Nat. Chem. Biol.">
        <title>A new strategy for enzymatic aromatic ring alkylation in cylindrocyclophane biosynthesis.</title>
        <authorList>
            <person name="Nakamura H."/>
            <person name="Schultz E.E."/>
            <person name="Balskus E.P."/>
        </authorList>
    </citation>
    <scope>NUCLEOTIDE SEQUENCE</scope>
</reference>
<dbReference type="GO" id="GO:0016491">
    <property type="term" value="F:oxidoreductase activity"/>
    <property type="evidence" value="ECO:0007669"/>
    <property type="project" value="UniProtKB-KW"/>
</dbReference>
<name>A0A1Y0K726_9NOST</name>
<dbReference type="InterPro" id="IPR020471">
    <property type="entry name" value="AKR"/>
</dbReference>
<gene>
    <name evidence="3" type="primary">cylM</name>
</gene>
<dbReference type="InterPro" id="IPR050523">
    <property type="entry name" value="AKR_Detox_Biosynth"/>
</dbReference>
<dbReference type="Pfam" id="PF00248">
    <property type="entry name" value="Aldo_ket_red"/>
    <property type="match status" value="1"/>
</dbReference>
<accession>A0A1Y0K726</accession>
<dbReference type="PANTHER" id="PTHR43364:SF4">
    <property type="entry name" value="NAD(P)-LINKED OXIDOREDUCTASE SUPERFAMILY PROTEIN"/>
    <property type="match status" value="1"/>
</dbReference>
<organism evidence="3">
    <name type="scientific">Cylindrospermum licheniforme UTEX B 2014</name>
    <dbReference type="NCBI Taxonomy" id="379530"/>
    <lineage>
        <taxon>Bacteria</taxon>
        <taxon>Bacillati</taxon>
        <taxon>Cyanobacteriota</taxon>
        <taxon>Cyanophyceae</taxon>
        <taxon>Nostocales</taxon>
        <taxon>Nostocaceae</taxon>
        <taxon>Cylindrospermum</taxon>
    </lineage>
</organism>
<sequence>MTHTKIATKPSRIVLGTDWMIAYPNSSKWNILPANKANTLLEKAVSLGINAFDTARVYASEGILGRFIRANKIDREKVFIISKGGHPGLFFKNPKPISNQRLQEQLETSLKALNTEYLDVFLLHYDDPSVPTDEIVRWCLNLLETGKTRQVGYSNFSLNRLTAITKALESEGHIPWVSAEFNCLPVQNERWKGAQNISQNFEYLQFLKEKNIPFLAYSALGRGYLKKKLVA</sequence>
<dbReference type="PRINTS" id="PR00069">
    <property type="entry name" value="ALDKETRDTASE"/>
</dbReference>
<protein>
    <submittedName>
        <fullName evidence="3">CylM</fullName>
    </submittedName>
</protein>
<dbReference type="AlphaFoldDB" id="A0A1Y0K726"/>
<dbReference type="SUPFAM" id="SSF51430">
    <property type="entry name" value="NAD(P)-linked oxidoreductase"/>
    <property type="match status" value="1"/>
</dbReference>
<proteinExistence type="predicted"/>
<keyword evidence="1" id="KW-0560">Oxidoreductase</keyword>
<dbReference type="InterPro" id="IPR023210">
    <property type="entry name" value="NADP_OxRdtase_dom"/>
</dbReference>
<dbReference type="InterPro" id="IPR036812">
    <property type="entry name" value="NAD(P)_OxRdtase_dom_sf"/>
</dbReference>
<evidence type="ECO:0000256" key="1">
    <source>
        <dbReference type="ARBA" id="ARBA00023002"/>
    </source>
</evidence>
<dbReference type="PANTHER" id="PTHR43364">
    <property type="entry name" value="NADH-SPECIFIC METHYLGLYOXAL REDUCTASE-RELATED"/>
    <property type="match status" value="1"/>
</dbReference>